<sequence>MTLSISNPSFGEYCSRTDANRDKKEVCYLLSRKKSIQAPSSDSWFTPNQTYFVSSWISRLQDHEGTSSYEKTTAATTSCLEVVNCTIYHAILGMIIPKLMDKDSIIA</sequence>
<name>A0AAD5P9D0_9FUNG</name>
<evidence type="ECO:0000313" key="1">
    <source>
        <dbReference type="EMBL" id="KAI9250160.1"/>
    </source>
</evidence>
<accession>A0AAD5P9D0</accession>
<reference evidence="1" key="1">
    <citation type="journal article" date="2022" name="IScience">
        <title>Evolution of zygomycete secretomes and the origins of terrestrial fungal ecologies.</title>
        <authorList>
            <person name="Chang Y."/>
            <person name="Wang Y."/>
            <person name="Mondo S."/>
            <person name="Ahrendt S."/>
            <person name="Andreopoulos W."/>
            <person name="Barry K."/>
            <person name="Beard J."/>
            <person name="Benny G.L."/>
            <person name="Blankenship S."/>
            <person name="Bonito G."/>
            <person name="Cuomo C."/>
            <person name="Desiro A."/>
            <person name="Gervers K.A."/>
            <person name="Hundley H."/>
            <person name="Kuo A."/>
            <person name="LaButti K."/>
            <person name="Lang B.F."/>
            <person name="Lipzen A."/>
            <person name="O'Donnell K."/>
            <person name="Pangilinan J."/>
            <person name="Reynolds N."/>
            <person name="Sandor L."/>
            <person name="Smith M.E."/>
            <person name="Tsang A."/>
            <person name="Grigoriev I.V."/>
            <person name="Stajich J.E."/>
            <person name="Spatafora J.W."/>
        </authorList>
    </citation>
    <scope>NUCLEOTIDE SEQUENCE</scope>
    <source>
        <strain evidence="1">RSA 2281</strain>
    </source>
</reference>
<dbReference type="EMBL" id="JAIXMP010000033">
    <property type="protein sequence ID" value="KAI9250160.1"/>
    <property type="molecule type" value="Genomic_DNA"/>
</dbReference>
<proteinExistence type="predicted"/>
<dbReference type="Proteomes" id="UP001209540">
    <property type="component" value="Unassembled WGS sequence"/>
</dbReference>
<comment type="caution">
    <text evidence="1">The sequence shown here is derived from an EMBL/GenBank/DDBJ whole genome shotgun (WGS) entry which is preliminary data.</text>
</comment>
<keyword evidence="2" id="KW-1185">Reference proteome</keyword>
<reference evidence="1" key="2">
    <citation type="submission" date="2023-02" db="EMBL/GenBank/DDBJ databases">
        <authorList>
            <consortium name="DOE Joint Genome Institute"/>
            <person name="Mondo S.J."/>
            <person name="Chang Y."/>
            <person name="Wang Y."/>
            <person name="Ahrendt S."/>
            <person name="Andreopoulos W."/>
            <person name="Barry K."/>
            <person name="Beard J."/>
            <person name="Benny G.L."/>
            <person name="Blankenship S."/>
            <person name="Bonito G."/>
            <person name="Cuomo C."/>
            <person name="Desiro A."/>
            <person name="Gervers K.A."/>
            <person name="Hundley H."/>
            <person name="Kuo A."/>
            <person name="LaButti K."/>
            <person name="Lang B.F."/>
            <person name="Lipzen A."/>
            <person name="O'Donnell K."/>
            <person name="Pangilinan J."/>
            <person name="Reynolds N."/>
            <person name="Sandor L."/>
            <person name="Smith M.W."/>
            <person name="Tsang A."/>
            <person name="Grigoriev I.V."/>
            <person name="Stajich J.E."/>
            <person name="Spatafora J.W."/>
        </authorList>
    </citation>
    <scope>NUCLEOTIDE SEQUENCE</scope>
    <source>
        <strain evidence="1">RSA 2281</strain>
    </source>
</reference>
<evidence type="ECO:0000313" key="2">
    <source>
        <dbReference type="Proteomes" id="UP001209540"/>
    </source>
</evidence>
<gene>
    <name evidence="1" type="ORF">BDA99DRAFT_575509</name>
</gene>
<organism evidence="1 2">
    <name type="scientific">Phascolomyces articulosus</name>
    <dbReference type="NCBI Taxonomy" id="60185"/>
    <lineage>
        <taxon>Eukaryota</taxon>
        <taxon>Fungi</taxon>
        <taxon>Fungi incertae sedis</taxon>
        <taxon>Mucoromycota</taxon>
        <taxon>Mucoromycotina</taxon>
        <taxon>Mucoromycetes</taxon>
        <taxon>Mucorales</taxon>
        <taxon>Lichtheimiaceae</taxon>
        <taxon>Phascolomyces</taxon>
    </lineage>
</organism>
<dbReference type="AlphaFoldDB" id="A0AAD5P9D0"/>
<protein>
    <submittedName>
        <fullName evidence="1">Uncharacterized protein</fullName>
    </submittedName>
</protein>